<evidence type="ECO:0000256" key="2">
    <source>
        <dbReference type="SAM" id="SignalP"/>
    </source>
</evidence>
<dbReference type="PATRIC" id="fig|52.7.peg.7947"/>
<dbReference type="STRING" id="52.CMC5_072320"/>
<dbReference type="KEGG" id="ccro:CMC5_072320"/>
<feature type="compositionally biased region" description="Low complexity" evidence="1">
    <location>
        <begin position="185"/>
        <end position="195"/>
    </location>
</feature>
<reference evidence="3 4" key="1">
    <citation type="submission" date="2015-07" db="EMBL/GenBank/DDBJ databases">
        <title>Genome analysis of myxobacterium Chondromyces crocatus Cm c5 reveals a high potential for natural compound synthesis and the genetic basis for the loss of fruiting body formation.</title>
        <authorList>
            <person name="Zaburannyi N."/>
            <person name="Bunk B."/>
            <person name="Maier J."/>
            <person name="Overmann J."/>
            <person name="Mueller R."/>
        </authorList>
    </citation>
    <scope>NUCLEOTIDE SEQUENCE [LARGE SCALE GENOMIC DNA]</scope>
    <source>
        <strain evidence="3 4">Cm c5</strain>
    </source>
</reference>
<feature type="compositionally biased region" description="Basic and acidic residues" evidence="1">
    <location>
        <begin position="537"/>
        <end position="565"/>
    </location>
</feature>
<feature type="compositionally biased region" description="Basic and acidic residues" evidence="1">
    <location>
        <begin position="499"/>
        <end position="515"/>
    </location>
</feature>
<keyword evidence="2" id="KW-0732">Signal</keyword>
<feature type="compositionally biased region" description="Basic and acidic residues" evidence="1">
    <location>
        <begin position="164"/>
        <end position="184"/>
    </location>
</feature>
<feature type="signal peptide" evidence="2">
    <location>
        <begin position="1"/>
        <end position="31"/>
    </location>
</feature>
<dbReference type="EMBL" id="CP012159">
    <property type="protein sequence ID" value="AKT43005.1"/>
    <property type="molecule type" value="Genomic_DNA"/>
</dbReference>
<gene>
    <name evidence="3" type="ORF">CMC5_072320</name>
</gene>
<dbReference type="InterPro" id="IPR009045">
    <property type="entry name" value="Zn_M74/Hedgehog-like"/>
</dbReference>
<feature type="region of interest" description="Disordered" evidence="1">
    <location>
        <begin position="325"/>
        <end position="353"/>
    </location>
</feature>
<dbReference type="Gene3D" id="3.30.1380.10">
    <property type="match status" value="1"/>
</dbReference>
<evidence type="ECO:0008006" key="5">
    <source>
        <dbReference type="Google" id="ProtNLM"/>
    </source>
</evidence>
<sequence>MVHASNPASARRFVGAALTLLLAGGATSLHGATALAAAPSATQQSSPTESKSRPATSDAKGGVKPGEHRARTSKPKPSKKASSTEGSTGAQKMPAAKGDGGKVADTSRADRSRAEKVRAEKDEAQGASTEKSRAIKKADGAGNSARPTVVEKTQDTKAGAKKMTSVEKADDAKDSAKSAKDSTKRTTAAKASTGKQGDEEATAEKGAVSKAGHEKANAKKATPGKTDDDRPGSQKATAEKSATASSSASEAGSRSTDRGRRGKKIAARIGGSKRREDKVAKPIPKPCLGVPVQIDRGGEVERITLVNCAGKPRAEARRQLSILARPWGTPRPASLEEPDAKTPPAPGKRALPPGEIAPGVRLVDPGLLVRIDALARRYPDRQISLVSGYRPRSQGSLHQTARALDLRIAGVSNQDLVAACRTLQDTGCGYYPNSSFTHVDVRSPGTGVVYWIDASGPGETPRYVASWPPPSHEVTPTSDAKPGKEKSESGSGGKGPVETAEKADTEEKKETDASTEKGPAQGTDKAAESPARAKASKGPERAAEGVAEKPGARERKEPPAILKDDVEVDDRDGDRASKSPASPPAPRRETRTEEDT</sequence>
<dbReference type="AlphaFoldDB" id="A0A0K1EQ02"/>
<keyword evidence="4" id="KW-1185">Reference proteome</keyword>
<protein>
    <recommendedName>
        <fullName evidence="5">DUF882 domain-containing protein</fullName>
    </recommendedName>
</protein>
<feature type="region of interest" description="Disordered" evidence="1">
    <location>
        <begin position="461"/>
        <end position="596"/>
    </location>
</feature>
<feature type="compositionally biased region" description="Basic and acidic residues" evidence="1">
    <location>
        <begin position="586"/>
        <end position="596"/>
    </location>
</feature>
<evidence type="ECO:0000313" key="4">
    <source>
        <dbReference type="Proteomes" id="UP000067626"/>
    </source>
</evidence>
<organism evidence="3 4">
    <name type="scientific">Chondromyces crocatus</name>
    <dbReference type="NCBI Taxonomy" id="52"/>
    <lineage>
        <taxon>Bacteria</taxon>
        <taxon>Pseudomonadati</taxon>
        <taxon>Myxococcota</taxon>
        <taxon>Polyangia</taxon>
        <taxon>Polyangiales</taxon>
        <taxon>Polyangiaceae</taxon>
        <taxon>Chondromyces</taxon>
    </lineage>
</organism>
<name>A0A0K1EQ02_CHOCO</name>
<dbReference type="SUPFAM" id="SSF55166">
    <property type="entry name" value="Hedgehog/DD-peptidase"/>
    <property type="match status" value="1"/>
</dbReference>
<dbReference type="Pfam" id="PF05951">
    <property type="entry name" value="Peptidase_M15_2"/>
    <property type="match status" value="1"/>
</dbReference>
<feature type="chain" id="PRO_5005459781" description="DUF882 domain-containing protein" evidence="2">
    <location>
        <begin position="32"/>
        <end position="596"/>
    </location>
</feature>
<accession>A0A0K1EQ02</accession>
<feature type="region of interest" description="Disordered" evidence="1">
    <location>
        <begin position="37"/>
        <end position="286"/>
    </location>
</feature>
<feature type="compositionally biased region" description="Low complexity" evidence="1">
    <location>
        <begin position="37"/>
        <end position="47"/>
    </location>
</feature>
<dbReference type="Proteomes" id="UP000067626">
    <property type="component" value="Chromosome"/>
</dbReference>
<dbReference type="InterPro" id="IPR010275">
    <property type="entry name" value="MepK"/>
</dbReference>
<evidence type="ECO:0000313" key="3">
    <source>
        <dbReference type="EMBL" id="AKT43005.1"/>
    </source>
</evidence>
<evidence type="ECO:0000256" key="1">
    <source>
        <dbReference type="SAM" id="MobiDB-lite"/>
    </source>
</evidence>
<feature type="compositionally biased region" description="Low complexity" evidence="1">
    <location>
        <begin position="235"/>
        <end position="251"/>
    </location>
</feature>
<feature type="compositionally biased region" description="Basic and acidic residues" evidence="1">
    <location>
        <begin position="99"/>
        <end position="139"/>
    </location>
</feature>
<proteinExistence type="predicted"/>